<dbReference type="Gramene" id="TraesCS4A02G438600.1">
    <property type="protein sequence ID" value="TraesCS4A02G438600.1"/>
    <property type="gene ID" value="TraesCS4A02G438600"/>
</dbReference>
<dbReference type="EnsemblPlants" id="TraesCS4A02G438600.1">
    <property type="protein sequence ID" value="TraesCS4A02G438600.1"/>
    <property type="gene ID" value="TraesCS4A02G438600"/>
</dbReference>
<dbReference type="Gramene" id="TraesCS4A03G1096900.1">
    <property type="protein sequence ID" value="TraesCS4A03G1096900.1.CDS"/>
    <property type="gene ID" value="TraesCS4A03G1096900"/>
</dbReference>
<evidence type="ECO:0000313" key="3">
    <source>
        <dbReference type="Proteomes" id="UP000019116"/>
    </source>
</evidence>
<dbReference type="Gramene" id="TraesLAC4A03G02156570.1">
    <property type="protein sequence ID" value="TraesLAC4A03G02156570.1"/>
    <property type="gene ID" value="TraesLAC4A03G02156570"/>
</dbReference>
<dbReference type="Gramene" id="TraesNOR4A03G02221010.1">
    <property type="protein sequence ID" value="TraesNOR4A03G02221010.1"/>
    <property type="gene ID" value="TraesNOR4A03G02221010"/>
</dbReference>
<protein>
    <submittedName>
        <fullName evidence="2">Uncharacterized protein</fullName>
    </submittedName>
</protein>
<dbReference type="Gramene" id="TraesROB_scaffold_131881_01G000100.1">
    <property type="protein sequence ID" value="TraesROB_scaffold_131881_01G000100.1"/>
    <property type="gene ID" value="TraesROB_scaffold_131881_01G000100"/>
</dbReference>
<organism evidence="2">
    <name type="scientific">Triticum aestivum</name>
    <name type="common">Wheat</name>
    <dbReference type="NCBI Taxonomy" id="4565"/>
    <lineage>
        <taxon>Eukaryota</taxon>
        <taxon>Viridiplantae</taxon>
        <taxon>Streptophyta</taxon>
        <taxon>Embryophyta</taxon>
        <taxon>Tracheophyta</taxon>
        <taxon>Spermatophyta</taxon>
        <taxon>Magnoliopsida</taxon>
        <taxon>Liliopsida</taxon>
        <taxon>Poales</taxon>
        <taxon>Poaceae</taxon>
        <taxon>BOP clade</taxon>
        <taxon>Pooideae</taxon>
        <taxon>Triticodae</taxon>
        <taxon>Triticeae</taxon>
        <taxon>Triticinae</taxon>
        <taxon>Triticum</taxon>
    </lineage>
</organism>
<feature type="signal peptide" evidence="1">
    <location>
        <begin position="1"/>
        <end position="26"/>
    </location>
</feature>
<reference evidence="2" key="1">
    <citation type="submission" date="2018-08" db="EMBL/GenBank/DDBJ databases">
        <authorList>
            <person name="Rossello M."/>
        </authorList>
    </citation>
    <scope>NUCLEOTIDE SEQUENCE [LARGE SCALE GENOMIC DNA]</scope>
    <source>
        <strain evidence="2">cv. Chinese Spring</strain>
    </source>
</reference>
<reference evidence="2" key="2">
    <citation type="submission" date="2018-10" db="UniProtKB">
        <authorList>
            <consortium name="EnsemblPlants"/>
        </authorList>
    </citation>
    <scope>IDENTIFICATION</scope>
</reference>
<dbReference type="Gramene" id="TraesRN4A0101136100.1">
    <property type="protein sequence ID" value="TraesRN4A0101136100.1"/>
    <property type="gene ID" value="TraesRN4A0101136100"/>
</dbReference>
<dbReference type="OMA" id="YCIVTWA"/>
<keyword evidence="3" id="KW-1185">Reference proteome</keyword>
<accession>A0A3B6I3U6</accession>
<dbReference type="Proteomes" id="UP000019116">
    <property type="component" value="Chromosome 4A"/>
</dbReference>
<dbReference type="AlphaFoldDB" id="A0A3B6I3U6"/>
<dbReference type="Gramene" id="TraesWEE_scaffold_128193_01G000100.1">
    <property type="protein sequence ID" value="TraesWEE_scaffold_128193_01G000100.1"/>
    <property type="gene ID" value="TraesWEE_scaffold_128193_01G000100"/>
</dbReference>
<proteinExistence type="predicted"/>
<dbReference type="Gramene" id="TraesCAD_scaffold_001703_01G000900.1">
    <property type="protein sequence ID" value="TraesCAD_scaffold_001703_01G000900.1"/>
    <property type="gene ID" value="TraesCAD_scaffold_001703_01G000900"/>
</dbReference>
<name>A0A3B6I3U6_WHEAT</name>
<keyword evidence="1" id="KW-0732">Signal</keyword>
<evidence type="ECO:0000313" key="2">
    <source>
        <dbReference type="EnsemblPlants" id="TraesCS4A02G438600.1"/>
    </source>
</evidence>
<sequence>MSTSRKQCSIAVLLLLVLVQLIGALARPPYIDLPTHVSLCNYCIVTWAIIFVQEPVTITNHEVKLENCVDAASLGYIALLDYSVSL</sequence>
<evidence type="ECO:0000256" key="1">
    <source>
        <dbReference type="SAM" id="SignalP"/>
    </source>
</evidence>
<feature type="chain" id="PRO_5043175348" evidence="1">
    <location>
        <begin position="27"/>
        <end position="86"/>
    </location>
</feature>